<sequence length="1098" mass="113765">MRAARAVMARPRTVIALWSALIVLLAVQGIGVEDRLHGSSLEVPGSASQANQERSARFGDGAPMTVVLRGPTAEVRAQGIRLARRIERLPRTVALDPWRGDGTRAAGDRRAGVIVVRQEADTETQARDTVPAVRKMVAELRAPVRGHLTGIADVGNGINESSFDALTRAEVIAAPLLLIVLLLVFRSVVAAGLPLLLGLMTIAAARGTIGLVNEVVELDAIALSIGSMLGLALGVDYALLIVSRFREELDAGRTPVEAAVEATSKAGHTVLVAGAALLVSLLASFALSPGSLLVAGAVGASVAAILSMGGAVTFLPALLSLLGTRIDRWSFGASRAARGEGAAGRLALGALRRPRLAAALVGGLLLLLAVPALGLQTGPPDVRTLPASALERRDYEAIRSTLGPGWMAPFDLVVTADRGSITDPARLRALGRLQDRLIRHRGVETVIGPAELRAADRELQRIPDRFDDARAALRDGRRDQRRLEQGMRRVGSGIATLRSGLDDAAAGAAALRDGGARSADATARLRAGIDRARTGATAIVEGLDRADDGARALEAGVGRAGRGLREVATGLDALRTGAGQGRDGARELAGGLRTAQAGATQLREPAQRADAELRRALRELDRMAPTSKIDPSYRRLYEAVGTAQAAVSGRDPRTGAAVRPGYDGLDAGLAQLAGRLGDAVAGADRLAAGIDALQQGVGRLDRGVAALRSGTTTLRRSSAQLAAGLATLGRGGGDLETGLGRLRAGATQLDAGARSLRGGADRLAGGLRDGSSRSAQLTGGVDRIASGVSGGERRTRELEGRLRATARISDLTRSGHLLLAAIDSAPAADRRAARLVVNVDRGGDAADIIVVPRTDESHDGAPLRPVLEREAARFERESGLQASVGGAAAALQDFDRVSGERLLPLIVALVLLTLLALTVIFRSMILAAIAVGLNVATVLAAFGVLALLFQGDAPVLGGPGFLDAIITLGMLSIVFGLSIDYAVFIISRMREGFALTGDPDEAIRYGIRGTARIITGAATIMSGAFIALALADISTLRQFGVGLTVAVLLDATLVRLVLLPAAVKLAGPRAWRTPRLLAPRRLATDGDVQGAAGPQPPR</sequence>
<reference evidence="8 9" key="1">
    <citation type="submission" date="2023-11" db="EMBL/GenBank/DDBJ databases">
        <authorList>
            <person name="Xu M."/>
            <person name="Jiang T."/>
        </authorList>
    </citation>
    <scope>NUCLEOTIDE SEQUENCE [LARGE SCALE GENOMIC DNA]</scope>
    <source>
        <strain evidence="8 9">SD</strain>
    </source>
</reference>
<organism evidence="8 9">
    <name type="scientific">Patulibacter brassicae</name>
    <dbReference type="NCBI Taxonomy" id="1705717"/>
    <lineage>
        <taxon>Bacteria</taxon>
        <taxon>Bacillati</taxon>
        <taxon>Actinomycetota</taxon>
        <taxon>Thermoleophilia</taxon>
        <taxon>Solirubrobacterales</taxon>
        <taxon>Patulibacteraceae</taxon>
        <taxon>Patulibacter</taxon>
    </lineage>
</organism>
<evidence type="ECO:0000256" key="2">
    <source>
        <dbReference type="ARBA" id="ARBA00022475"/>
    </source>
</evidence>
<proteinExistence type="predicted"/>
<dbReference type="InterPro" id="IPR000731">
    <property type="entry name" value="SSD"/>
</dbReference>
<feature type="domain" description="SSD" evidence="7">
    <location>
        <begin position="180"/>
        <end position="321"/>
    </location>
</feature>
<dbReference type="PANTHER" id="PTHR33406:SF13">
    <property type="entry name" value="MEMBRANE PROTEIN YDFJ"/>
    <property type="match status" value="1"/>
</dbReference>
<keyword evidence="5 6" id="KW-0472">Membrane</keyword>
<accession>A0ABU4VN24</accession>
<evidence type="ECO:0000259" key="7">
    <source>
        <dbReference type="PROSITE" id="PS50156"/>
    </source>
</evidence>
<feature type="transmembrane region" description="Helical" evidence="6">
    <location>
        <begin position="1039"/>
        <end position="1063"/>
    </location>
</feature>
<dbReference type="PANTHER" id="PTHR33406">
    <property type="entry name" value="MEMBRANE PROTEIN MJ1562-RELATED"/>
    <property type="match status" value="1"/>
</dbReference>
<dbReference type="RefSeq" id="WP_319955396.1">
    <property type="nucleotide sequence ID" value="NZ_JAXAVX010000012.1"/>
</dbReference>
<gene>
    <name evidence="8" type="ORF">SK069_16735</name>
</gene>
<feature type="transmembrane region" description="Helical" evidence="6">
    <location>
        <begin position="961"/>
        <end position="986"/>
    </location>
</feature>
<feature type="transmembrane region" description="Helical" evidence="6">
    <location>
        <begin position="293"/>
        <end position="319"/>
    </location>
</feature>
<keyword evidence="9" id="KW-1185">Reference proteome</keyword>
<feature type="transmembrane region" description="Helical" evidence="6">
    <location>
        <begin position="928"/>
        <end position="949"/>
    </location>
</feature>
<keyword evidence="3 6" id="KW-0812">Transmembrane</keyword>
<protein>
    <submittedName>
        <fullName evidence="8">MMPL family transporter</fullName>
    </submittedName>
</protein>
<evidence type="ECO:0000256" key="1">
    <source>
        <dbReference type="ARBA" id="ARBA00004651"/>
    </source>
</evidence>
<keyword evidence="2" id="KW-1003">Cell membrane</keyword>
<feature type="transmembrane region" description="Helical" evidence="6">
    <location>
        <begin position="192"/>
        <end position="209"/>
    </location>
</feature>
<feature type="transmembrane region" description="Helical" evidence="6">
    <location>
        <begin position="266"/>
        <end position="287"/>
    </location>
</feature>
<evidence type="ECO:0000256" key="5">
    <source>
        <dbReference type="ARBA" id="ARBA00023136"/>
    </source>
</evidence>
<evidence type="ECO:0000256" key="4">
    <source>
        <dbReference type="ARBA" id="ARBA00022989"/>
    </source>
</evidence>
<comment type="caution">
    <text evidence="8">The sequence shown here is derived from an EMBL/GenBank/DDBJ whole genome shotgun (WGS) entry which is preliminary data.</text>
</comment>
<dbReference type="InterPro" id="IPR050545">
    <property type="entry name" value="Mycobact_MmpL"/>
</dbReference>
<dbReference type="SUPFAM" id="SSF82866">
    <property type="entry name" value="Multidrug efflux transporter AcrB transmembrane domain"/>
    <property type="match status" value="2"/>
</dbReference>
<feature type="transmembrane region" description="Helical" evidence="6">
    <location>
        <begin position="221"/>
        <end position="245"/>
    </location>
</feature>
<feature type="transmembrane region" description="Helical" evidence="6">
    <location>
        <begin position="1013"/>
        <end position="1033"/>
    </location>
</feature>
<dbReference type="PROSITE" id="PS50156">
    <property type="entry name" value="SSD"/>
    <property type="match status" value="1"/>
</dbReference>
<dbReference type="Gene3D" id="1.20.1640.10">
    <property type="entry name" value="Multidrug efflux transporter AcrB transmembrane domain"/>
    <property type="match status" value="2"/>
</dbReference>
<feature type="transmembrane region" description="Helical" evidence="6">
    <location>
        <begin position="165"/>
        <end position="185"/>
    </location>
</feature>
<keyword evidence="4 6" id="KW-1133">Transmembrane helix</keyword>
<comment type="subcellular location">
    <subcellularLocation>
        <location evidence="1">Cell membrane</location>
        <topology evidence="1">Multi-pass membrane protein</topology>
    </subcellularLocation>
</comment>
<evidence type="ECO:0000313" key="8">
    <source>
        <dbReference type="EMBL" id="MDX8153247.1"/>
    </source>
</evidence>
<dbReference type="InterPro" id="IPR004869">
    <property type="entry name" value="MMPL_dom"/>
</dbReference>
<feature type="transmembrane region" description="Helical" evidence="6">
    <location>
        <begin position="902"/>
        <end position="921"/>
    </location>
</feature>
<evidence type="ECO:0000313" key="9">
    <source>
        <dbReference type="Proteomes" id="UP001277761"/>
    </source>
</evidence>
<dbReference type="Pfam" id="PF03176">
    <property type="entry name" value="MMPL"/>
    <property type="match status" value="2"/>
</dbReference>
<dbReference type="EMBL" id="JAXAVX010000012">
    <property type="protein sequence ID" value="MDX8153247.1"/>
    <property type="molecule type" value="Genomic_DNA"/>
</dbReference>
<name>A0ABU4VN24_9ACTN</name>
<evidence type="ECO:0000256" key="3">
    <source>
        <dbReference type="ARBA" id="ARBA00022692"/>
    </source>
</evidence>
<evidence type="ECO:0000256" key="6">
    <source>
        <dbReference type="SAM" id="Phobius"/>
    </source>
</evidence>
<feature type="transmembrane region" description="Helical" evidence="6">
    <location>
        <begin position="356"/>
        <end position="375"/>
    </location>
</feature>
<dbReference type="Proteomes" id="UP001277761">
    <property type="component" value="Unassembled WGS sequence"/>
</dbReference>